<dbReference type="InterPro" id="IPR050595">
    <property type="entry name" value="Bact_response_regulator"/>
</dbReference>
<dbReference type="GO" id="GO:0000160">
    <property type="term" value="P:phosphorelay signal transduction system"/>
    <property type="evidence" value="ECO:0007669"/>
    <property type="project" value="InterPro"/>
</dbReference>
<reference evidence="4 5" key="1">
    <citation type="journal article" date="2021" name="Microorganisms">
        <title>Acidisoma silvae sp. nov. and Acidisomacellulosilytica sp. nov., Two Acidophilic Bacteria Isolated from Decaying Wood, Hydrolyzing Cellulose and Producing Poly-3-hydroxybutyrate.</title>
        <authorList>
            <person name="Mieszkin S."/>
            <person name="Pouder E."/>
            <person name="Uroz S."/>
            <person name="Simon-Colin C."/>
            <person name="Alain K."/>
        </authorList>
    </citation>
    <scope>NUCLEOTIDE SEQUENCE [LARGE SCALE GENOMIC DNA]</scope>
    <source>
        <strain evidence="4 5">HW T5.17</strain>
    </source>
</reference>
<dbReference type="PANTHER" id="PTHR44591">
    <property type="entry name" value="STRESS RESPONSE REGULATOR PROTEIN 1"/>
    <property type="match status" value="1"/>
</dbReference>
<evidence type="ECO:0000259" key="3">
    <source>
        <dbReference type="PROSITE" id="PS50110"/>
    </source>
</evidence>
<name>A0A964E6N3_9PROT</name>
<feature type="domain" description="Response regulatory" evidence="3">
    <location>
        <begin position="6"/>
        <end position="120"/>
    </location>
</feature>
<comment type="caution">
    <text evidence="4">The sequence shown here is derived from an EMBL/GenBank/DDBJ whole genome shotgun (WGS) entry which is preliminary data.</text>
</comment>
<dbReference type="InterPro" id="IPR001789">
    <property type="entry name" value="Sig_transdc_resp-reg_receiver"/>
</dbReference>
<evidence type="ECO:0000313" key="4">
    <source>
        <dbReference type="EMBL" id="MCB8883188.1"/>
    </source>
</evidence>
<keyword evidence="1 2" id="KW-0597">Phosphoprotein</keyword>
<dbReference type="SUPFAM" id="SSF52172">
    <property type="entry name" value="CheY-like"/>
    <property type="match status" value="1"/>
</dbReference>
<dbReference type="AlphaFoldDB" id="A0A964E6N3"/>
<dbReference type="InterPro" id="IPR011006">
    <property type="entry name" value="CheY-like_superfamily"/>
</dbReference>
<dbReference type="PANTHER" id="PTHR44591:SF25">
    <property type="entry name" value="CHEMOTAXIS TWO-COMPONENT RESPONSE REGULATOR"/>
    <property type="match status" value="1"/>
</dbReference>
<organism evidence="4 5">
    <name type="scientific">Acidisoma cellulosilyticum</name>
    <dbReference type="NCBI Taxonomy" id="2802395"/>
    <lineage>
        <taxon>Bacteria</taxon>
        <taxon>Pseudomonadati</taxon>
        <taxon>Pseudomonadota</taxon>
        <taxon>Alphaproteobacteria</taxon>
        <taxon>Acetobacterales</taxon>
        <taxon>Acidocellaceae</taxon>
        <taxon>Acidisoma</taxon>
    </lineage>
</organism>
<feature type="modified residue" description="4-aspartylphosphate" evidence="2">
    <location>
        <position position="55"/>
    </location>
</feature>
<dbReference type="PROSITE" id="PS50110">
    <property type="entry name" value="RESPONSE_REGULATORY"/>
    <property type="match status" value="1"/>
</dbReference>
<sequence length="129" mass="13916">MSLTEVISIVDDDEDVRSATRSLMRSHGFTAHAFASAEAFLNSPLLHETTCLITDVQMPDIGGFELQAILLNLGITIPVIFITAFPETSVLRRAEAVGALAIYAKPFDGEAIISRIEEFTPSHIGGTPD</sequence>
<dbReference type="SMART" id="SM00448">
    <property type="entry name" value="REC"/>
    <property type="match status" value="1"/>
</dbReference>
<dbReference type="EMBL" id="JAESVA010000011">
    <property type="protein sequence ID" value="MCB8883188.1"/>
    <property type="molecule type" value="Genomic_DNA"/>
</dbReference>
<evidence type="ECO:0000256" key="2">
    <source>
        <dbReference type="PROSITE-ProRule" id="PRU00169"/>
    </source>
</evidence>
<dbReference type="Gene3D" id="3.40.50.2300">
    <property type="match status" value="1"/>
</dbReference>
<evidence type="ECO:0000313" key="5">
    <source>
        <dbReference type="Proteomes" id="UP000721844"/>
    </source>
</evidence>
<gene>
    <name evidence="4" type="ORF">ACELLULO517_23265</name>
</gene>
<evidence type="ECO:0000256" key="1">
    <source>
        <dbReference type="ARBA" id="ARBA00022553"/>
    </source>
</evidence>
<dbReference type="RefSeq" id="WP_227309842.1">
    <property type="nucleotide sequence ID" value="NZ_JAESVA010000011.1"/>
</dbReference>
<keyword evidence="5" id="KW-1185">Reference proteome</keyword>
<protein>
    <submittedName>
        <fullName evidence="4">Response regulator</fullName>
    </submittedName>
</protein>
<proteinExistence type="predicted"/>
<dbReference type="Proteomes" id="UP000721844">
    <property type="component" value="Unassembled WGS sequence"/>
</dbReference>
<accession>A0A964E6N3</accession>
<dbReference type="Pfam" id="PF00072">
    <property type="entry name" value="Response_reg"/>
    <property type="match status" value="1"/>
</dbReference>